<gene>
    <name evidence="1" type="ORF">ALIPUT_02515</name>
</gene>
<dbReference type="AlphaFoldDB" id="B0MZE2"/>
<name>B0MZE2_9BACT</name>
<comment type="caution">
    <text evidence="1">The sequence shown here is derived from an EMBL/GenBank/DDBJ whole genome shotgun (WGS) entry which is preliminary data.</text>
</comment>
<dbReference type="Proteomes" id="UP000005819">
    <property type="component" value="Unassembled WGS sequence"/>
</dbReference>
<dbReference type="HOGENOM" id="CLU_2646477_0_0_10"/>
<evidence type="ECO:0000313" key="2">
    <source>
        <dbReference type="Proteomes" id="UP000005819"/>
    </source>
</evidence>
<proteinExistence type="predicted"/>
<reference evidence="1" key="2">
    <citation type="submission" date="2013-09" db="EMBL/GenBank/DDBJ databases">
        <title>Draft genome sequence of Alistipes putredinis (DSM 17216).</title>
        <authorList>
            <person name="Sudarsanam P."/>
            <person name="Ley R."/>
            <person name="Guruge J."/>
            <person name="Turnbaugh P.J."/>
            <person name="Mahowald M."/>
            <person name="Liep D."/>
            <person name="Gordon J."/>
        </authorList>
    </citation>
    <scope>NUCLEOTIDE SEQUENCE</scope>
    <source>
        <strain evidence="1">DSM 17216</strain>
    </source>
</reference>
<protein>
    <submittedName>
        <fullName evidence="1">Uncharacterized protein</fullName>
    </submittedName>
</protein>
<dbReference type="EMBL" id="ABFK02000020">
    <property type="protein sequence ID" value="EDS02977.1"/>
    <property type="molecule type" value="Genomic_DNA"/>
</dbReference>
<sequence length="76" mass="9065">MDHFQLAAIQAVDYFSIFFRQLEIKLYKNKAMNFNLFQSRDSRRFFSRVSVLPELKYIFICRLRDGVVPAVILLSE</sequence>
<evidence type="ECO:0000313" key="1">
    <source>
        <dbReference type="EMBL" id="EDS02977.1"/>
    </source>
</evidence>
<keyword evidence="2" id="KW-1185">Reference proteome</keyword>
<accession>B0MZE2</accession>
<reference evidence="1" key="1">
    <citation type="submission" date="2007-10" db="EMBL/GenBank/DDBJ databases">
        <authorList>
            <person name="Fulton L."/>
            <person name="Clifton S."/>
            <person name="Fulton B."/>
            <person name="Xu J."/>
            <person name="Minx P."/>
            <person name="Pepin K.H."/>
            <person name="Johnson M."/>
            <person name="Thiruvilangam P."/>
            <person name="Bhonagiri V."/>
            <person name="Nash W.E."/>
            <person name="Mardis E.R."/>
            <person name="Wilson R.K."/>
        </authorList>
    </citation>
    <scope>NUCLEOTIDE SEQUENCE [LARGE SCALE GENOMIC DNA]</scope>
    <source>
        <strain evidence="1">DSM 17216</strain>
    </source>
</reference>
<organism evidence="1 2">
    <name type="scientific">Alistipes putredinis DSM 17216</name>
    <dbReference type="NCBI Taxonomy" id="445970"/>
    <lineage>
        <taxon>Bacteria</taxon>
        <taxon>Pseudomonadati</taxon>
        <taxon>Bacteroidota</taxon>
        <taxon>Bacteroidia</taxon>
        <taxon>Bacteroidales</taxon>
        <taxon>Rikenellaceae</taxon>
        <taxon>Alistipes</taxon>
    </lineage>
</organism>